<name>A0A839N867_9MICO</name>
<proteinExistence type="predicted"/>
<evidence type="ECO:0000313" key="3">
    <source>
        <dbReference type="EMBL" id="MBB2893437.1"/>
    </source>
</evidence>
<accession>A0A839N867</accession>
<dbReference type="RefSeq" id="WP_183321838.1">
    <property type="nucleotide sequence ID" value="NZ_JACHVQ010000003.1"/>
</dbReference>
<sequence>MPEELVPVWTWFVGSVVTTVGLSVLGFLLYYLCLGLRRRAKRAIRRATRGLDLEATERLVANYVKFDRWASAAQSRSGVGTSPTPAGSPSPFTKSGPGSRRARLLFRLLGALRWPVLVVKYLLTSLWGVLTLAATWWAMGAPGADSLDGWIRRLLTDHENWLSLSAVPVIAAGVAVLTFSFSRLRGARAIGHQSWRRNEAMLASASLADRQIEIAIALDELDDLLDRAHRRWYVALVDAQSDAERQSRCEEIKLRRVLGMPADFRSARPMWNHRTRIGTSNATDDVPLARLRAHLDSTSVRDETRIARAAPWRVVRVASRRRIRWTLADIDPLLADPASRVAISLTDVDLIARVGIQQRIGRIDLNDLSDFDSEQLSPEERESIVQDAKERWTAEIRQASDRGTDLAHRVLIDGLIGVAELAVASDTIFRYVHPTGPLTQLLERIWPA</sequence>
<reference evidence="3 4" key="1">
    <citation type="submission" date="2020-08" db="EMBL/GenBank/DDBJ databases">
        <title>Sequencing the genomes of 1000 actinobacteria strains.</title>
        <authorList>
            <person name="Klenk H.-P."/>
        </authorList>
    </citation>
    <scope>NUCLEOTIDE SEQUENCE [LARGE SCALE GENOMIC DNA]</scope>
    <source>
        <strain evidence="3 4">DSM 105369</strain>
    </source>
</reference>
<organism evidence="3 4">
    <name type="scientific">Flexivirga oryzae</name>
    <dbReference type="NCBI Taxonomy" id="1794944"/>
    <lineage>
        <taxon>Bacteria</taxon>
        <taxon>Bacillati</taxon>
        <taxon>Actinomycetota</taxon>
        <taxon>Actinomycetes</taxon>
        <taxon>Micrococcales</taxon>
        <taxon>Dermacoccaceae</taxon>
        <taxon>Flexivirga</taxon>
    </lineage>
</organism>
<protein>
    <submittedName>
        <fullName evidence="3">Uncharacterized protein</fullName>
    </submittedName>
</protein>
<evidence type="ECO:0000313" key="4">
    <source>
        <dbReference type="Proteomes" id="UP000559182"/>
    </source>
</evidence>
<dbReference type="AlphaFoldDB" id="A0A839N867"/>
<evidence type="ECO:0000256" key="1">
    <source>
        <dbReference type="SAM" id="MobiDB-lite"/>
    </source>
</evidence>
<feature type="transmembrane region" description="Helical" evidence="2">
    <location>
        <begin position="12"/>
        <end position="36"/>
    </location>
</feature>
<feature type="compositionally biased region" description="Low complexity" evidence="1">
    <location>
        <begin position="77"/>
        <end position="93"/>
    </location>
</feature>
<feature type="region of interest" description="Disordered" evidence="1">
    <location>
        <begin position="75"/>
        <end position="98"/>
    </location>
</feature>
<keyword evidence="2" id="KW-1133">Transmembrane helix</keyword>
<keyword evidence="2" id="KW-0472">Membrane</keyword>
<feature type="transmembrane region" description="Helical" evidence="2">
    <location>
        <begin position="121"/>
        <end position="141"/>
    </location>
</feature>
<feature type="transmembrane region" description="Helical" evidence="2">
    <location>
        <begin position="161"/>
        <end position="181"/>
    </location>
</feature>
<dbReference type="EMBL" id="JACHVQ010000003">
    <property type="protein sequence ID" value="MBB2893437.1"/>
    <property type="molecule type" value="Genomic_DNA"/>
</dbReference>
<keyword evidence="4" id="KW-1185">Reference proteome</keyword>
<comment type="caution">
    <text evidence="3">The sequence shown here is derived from an EMBL/GenBank/DDBJ whole genome shotgun (WGS) entry which is preliminary data.</text>
</comment>
<keyword evidence="2" id="KW-0812">Transmembrane</keyword>
<dbReference type="Proteomes" id="UP000559182">
    <property type="component" value="Unassembled WGS sequence"/>
</dbReference>
<gene>
    <name evidence="3" type="ORF">FHU39_003468</name>
</gene>
<evidence type="ECO:0000256" key="2">
    <source>
        <dbReference type="SAM" id="Phobius"/>
    </source>
</evidence>